<evidence type="ECO:0000256" key="5">
    <source>
        <dbReference type="ARBA" id="ARBA00022801"/>
    </source>
</evidence>
<protein>
    <recommendedName>
        <fullName evidence="11">Xaa-Pro dipeptidase</fullName>
        <ecNumber evidence="10">3.4.13.9</ecNumber>
    </recommendedName>
    <alternativeName>
        <fullName evidence="14">Imidodipeptidase</fullName>
    </alternativeName>
    <alternativeName>
        <fullName evidence="12">Peptidase D</fullName>
    </alternativeName>
    <alternativeName>
        <fullName evidence="13">Proline dipeptidase</fullName>
    </alternativeName>
</protein>
<keyword evidence="8" id="KW-0464">Manganese</keyword>
<organism evidence="17 18">
    <name type="scientific">Lepeophtheirus salmonis</name>
    <name type="common">Salmon louse</name>
    <name type="synonym">Caligus salmonis</name>
    <dbReference type="NCBI Taxonomy" id="72036"/>
    <lineage>
        <taxon>Eukaryota</taxon>
        <taxon>Metazoa</taxon>
        <taxon>Ecdysozoa</taxon>
        <taxon>Arthropoda</taxon>
        <taxon>Crustacea</taxon>
        <taxon>Multicrustacea</taxon>
        <taxon>Hexanauplia</taxon>
        <taxon>Copepoda</taxon>
        <taxon>Siphonostomatoida</taxon>
        <taxon>Caligidae</taxon>
        <taxon>Lepeophtheirus</taxon>
    </lineage>
</organism>
<evidence type="ECO:0000256" key="10">
    <source>
        <dbReference type="ARBA" id="ARBA00044051"/>
    </source>
</evidence>
<evidence type="ECO:0000256" key="12">
    <source>
        <dbReference type="ARBA" id="ARBA00044252"/>
    </source>
</evidence>
<evidence type="ECO:0000256" key="13">
    <source>
        <dbReference type="ARBA" id="ARBA00044284"/>
    </source>
</evidence>
<comment type="subunit">
    <text evidence="2">Homodimer.</text>
</comment>
<dbReference type="GO" id="GO:0006508">
    <property type="term" value="P:proteolysis"/>
    <property type="evidence" value="ECO:0007669"/>
    <property type="project" value="UniProtKB-KW"/>
</dbReference>
<accession>A0A7R8H0V3</accession>
<evidence type="ECO:0000256" key="9">
    <source>
        <dbReference type="ARBA" id="ARBA00043990"/>
    </source>
</evidence>
<evidence type="ECO:0000313" key="17">
    <source>
        <dbReference type="EMBL" id="CAF2776243.1"/>
    </source>
</evidence>
<dbReference type="Pfam" id="PF05195">
    <property type="entry name" value="AMP_N"/>
    <property type="match status" value="1"/>
</dbReference>
<keyword evidence="18" id="KW-1185">Reference proteome</keyword>
<keyword evidence="5 17" id="KW-0378">Hydrolase</keyword>
<comment type="catalytic activity">
    <reaction evidence="15">
        <text>Xaa-L-Pro dipeptide + H2O = an L-alpha-amino acid + L-proline</text>
        <dbReference type="Rhea" id="RHEA:76407"/>
        <dbReference type="ChEBI" id="CHEBI:15377"/>
        <dbReference type="ChEBI" id="CHEBI:59869"/>
        <dbReference type="ChEBI" id="CHEBI:60039"/>
        <dbReference type="ChEBI" id="CHEBI:195196"/>
        <dbReference type="EC" id="3.4.13.9"/>
    </reaction>
</comment>
<name>A0A7R8H0V3_LEPSM</name>
<feature type="domain" description="Aminopeptidase P N-terminal" evidence="16">
    <location>
        <begin position="98"/>
        <end position="222"/>
    </location>
</feature>
<dbReference type="OrthoDB" id="10261878at2759"/>
<evidence type="ECO:0000256" key="1">
    <source>
        <dbReference type="ARBA" id="ARBA00001936"/>
    </source>
</evidence>
<dbReference type="SUPFAM" id="SSF53092">
    <property type="entry name" value="Creatinase/prolidase N-terminal domain"/>
    <property type="match status" value="1"/>
</dbReference>
<comment type="cofactor">
    <cofactor evidence="1">
        <name>Mn(2+)</name>
        <dbReference type="ChEBI" id="CHEBI:29035"/>
    </cofactor>
</comment>
<dbReference type="InterPro" id="IPR036005">
    <property type="entry name" value="Creatinase/aminopeptidase-like"/>
</dbReference>
<evidence type="ECO:0000256" key="15">
    <source>
        <dbReference type="ARBA" id="ARBA00048994"/>
    </source>
</evidence>
<comment type="similarity">
    <text evidence="9">Belongs to the peptidase M24B family. Eukaryotic-type prolidase subfamily.</text>
</comment>
<evidence type="ECO:0000256" key="6">
    <source>
        <dbReference type="ARBA" id="ARBA00022997"/>
    </source>
</evidence>
<dbReference type="Gene3D" id="3.90.230.10">
    <property type="entry name" value="Creatinase/methionine aminopeptidase superfamily"/>
    <property type="match status" value="2"/>
</dbReference>
<dbReference type="PANTHER" id="PTHR48480:SF2">
    <property type="entry name" value="PEPTIDASE D"/>
    <property type="match status" value="1"/>
</dbReference>
<dbReference type="EMBL" id="HG994580">
    <property type="protein sequence ID" value="CAF2776243.1"/>
    <property type="molecule type" value="Genomic_DNA"/>
</dbReference>
<dbReference type="GO" id="GO:0070006">
    <property type="term" value="F:metalloaminopeptidase activity"/>
    <property type="evidence" value="ECO:0007669"/>
    <property type="project" value="InterPro"/>
</dbReference>
<dbReference type="AlphaFoldDB" id="A0A7R8H0V3"/>
<dbReference type="GO" id="GO:0102009">
    <property type="term" value="F:proline dipeptidase activity"/>
    <property type="evidence" value="ECO:0007669"/>
    <property type="project" value="UniProtKB-EC"/>
</dbReference>
<evidence type="ECO:0000256" key="4">
    <source>
        <dbReference type="ARBA" id="ARBA00022723"/>
    </source>
</evidence>
<evidence type="ECO:0000256" key="2">
    <source>
        <dbReference type="ARBA" id="ARBA00011738"/>
    </source>
</evidence>
<evidence type="ECO:0000256" key="14">
    <source>
        <dbReference type="ARBA" id="ARBA00044351"/>
    </source>
</evidence>
<dbReference type="Gene3D" id="3.40.350.10">
    <property type="entry name" value="Creatinase/prolidase N-terminal domain"/>
    <property type="match status" value="1"/>
</dbReference>
<gene>
    <name evidence="17" type="ORF">LSAA_824</name>
</gene>
<dbReference type="SUPFAM" id="SSF55920">
    <property type="entry name" value="Creatinase/aminopeptidase"/>
    <property type="match status" value="1"/>
</dbReference>
<evidence type="ECO:0000256" key="3">
    <source>
        <dbReference type="ARBA" id="ARBA00022670"/>
    </source>
</evidence>
<dbReference type="Proteomes" id="UP000675881">
    <property type="component" value="Chromosome 1"/>
</dbReference>
<dbReference type="InterPro" id="IPR007865">
    <property type="entry name" value="Aminopep_P_N"/>
</dbReference>
<dbReference type="InterPro" id="IPR052433">
    <property type="entry name" value="X-Pro_dipept-like"/>
</dbReference>
<evidence type="ECO:0000313" key="18">
    <source>
        <dbReference type="Proteomes" id="UP000675881"/>
    </source>
</evidence>
<keyword evidence="7" id="KW-0482">Metalloprotease</keyword>
<dbReference type="PANTHER" id="PTHR48480">
    <property type="match status" value="1"/>
</dbReference>
<evidence type="ECO:0000256" key="11">
    <source>
        <dbReference type="ARBA" id="ARBA00044141"/>
    </source>
</evidence>
<evidence type="ECO:0000259" key="16">
    <source>
        <dbReference type="SMART" id="SM01011"/>
    </source>
</evidence>
<keyword evidence="6 17" id="KW-0224">Dipeptidase</keyword>
<sequence>MNYGGCCGSDNLFDSEELCKEKCFPIKQNFLVFRVAWILLHRYPIIYYHSIYKGIVKYLFRDLKNCITYKSSWLLTQRLEIKIRVRQSIVQDAYATRVPIKLFAENRRRLVNSLKNEAALPEHPVILLEGGQDQGICAGDSSDPDCYGAIDVESGNSILFVPKLPDEYRIWMGPIPSLEEWKQRYEVDEAVYIPDMKDYLWNLHLKGSSHLLVLDGINSDSKKQVIQAAFNGISEFKSETELEVMRYATRMSCEAHKAVMKMISPGMREYQCEAAFLNHIYLYGGMRHVCYNCICGSGSSGAVLHYGHAGAPNDQPIRQDDMANRAVLHTIRPGVSYKAMHELANRVILEDLLDGGLLKGSVEDMMKVNLCGGYLDGHPERPEGLGLGNLRTARVLKSHMCLTIEPGCYFIDYLLDKAYETSELSQFLVKDKIEEFRGFGGVRIEDDVIITETGVELMSLVPRAVEEIEAFMRGEDVKIEALEAVGRIKAGSSINNVASEMDIPYRTIPKWWMRSKKGSLRDKTGKGRKKIRGTKGKLLFPNLWEKSVKDVENWLLVY</sequence>
<dbReference type="InterPro" id="IPR029149">
    <property type="entry name" value="Creatin/AminoP/Spt16_N"/>
</dbReference>
<evidence type="ECO:0000256" key="8">
    <source>
        <dbReference type="ARBA" id="ARBA00023211"/>
    </source>
</evidence>
<reference evidence="17" key="1">
    <citation type="submission" date="2021-02" db="EMBL/GenBank/DDBJ databases">
        <authorList>
            <person name="Bekaert M."/>
        </authorList>
    </citation>
    <scope>NUCLEOTIDE SEQUENCE</scope>
    <source>
        <strain evidence="17">IoA-00</strain>
    </source>
</reference>
<keyword evidence="3" id="KW-0645">Protease</keyword>
<keyword evidence="4" id="KW-0479">Metal-binding</keyword>
<proteinExistence type="inferred from homology"/>
<dbReference type="Pfam" id="PF00557">
    <property type="entry name" value="Peptidase_M24"/>
    <property type="match status" value="2"/>
</dbReference>
<evidence type="ECO:0000256" key="7">
    <source>
        <dbReference type="ARBA" id="ARBA00023049"/>
    </source>
</evidence>
<dbReference type="SMART" id="SM01011">
    <property type="entry name" value="AMP_N"/>
    <property type="match status" value="1"/>
</dbReference>
<dbReference type="GO" id="GO:0030145">
    <property type="term" value="F:manganese ion binding"/>
    <property type="evidence" value="ECO:0007669"/>
    <property type="project" value="InterPro"/>
</dbReference>
<dbReference type="EC" id="3.4.13.9" evidence="10"/>
<dbReference type="InterPro" id="IPR000994">
    <property type="entry name" value="Pept_M24"/>
</dbReference>